<organism evidence="1 4">
    <name type="scientific">Anaplasma phagocytophilum</name>
    <name type="common">Ehrlichia phagocytophila</name>
    <dbReference type="NCBI Taxonomy" id="948"/>
    <lineage>
        <taxon>Bacteria</taxon>
        <taxon>Pseudomonadati</taxon>
        <taxon>Pseudomonadota</taxon>
        <taxon>Alphaproteobacteria</taxon>
        <taxon>Rickettsiales</taxon>
        <taxon>Anaplasmataceae</taxon>
        <taxon>Anaplasma</taxon>
        <taxon>phagocytophilum group</taxon>
    </lineage>
</organism>
<evidence type="ECO:0000313" key="1">
    <source>
        <dbReference type="EMBL" id="CEG20478.1"/>
    </source>
</evidence>
<reference evidence="1 4" key="1">
    <citation type="submission" date="2014-09" db="EMBL/GenBank/DDBJ databases">
        <authorList>
            <person name="Loux Valentin"/>
            <person name="Dugat Thibaut"/>
        </authorList>
    </citation>
    <scope>NUCLEOTIDE SEQUENCE [LARGE SCALE GENOMIC DNA]</scope>
    <source>
        <strain evidence="1 4">BOV-10_179</strain>
    </source>
</reference>
<reference evidence="2" key="2">
    <citation type="submission" date="2016-03" db="EMBL/GenBank/DDBJ databases">
        <authorList>
            <person name="Loux V."/>
        </authorList>
    </citation>
    <scope>NUCLEOTIDE SEQUENCE</scope>
    <source>
        <strain evidence="2">C1</strain>
    </source>
</reference>
<dbReference type="EMBL" id="FLLR01000093">
    <property type="protein sequence ID" value="SBO14877.1"/>
    <property type="molecule type" value="Genomic_DNA"/>
</dbReference>
<dbReference type="EMBL" id="CCXQ01000018">
    <property type="protein sequence ID" value="CEG20478.1"/>
    <property type="molecule type" value="Genomic_DNA"/>
</dbReference>
<evidence type="ECO:0000313" key="3">
    <source>
        <dbReference type="EMBL" id="SBO14877.1"/>
    </source>
</evidence>
<reference evidence="5" key="3">
    <citation type="submission" date="2016-03" db="EMBL/GenBank/DDBJ databases">
        <authorList>
            <person name="Loux Valentin"/>
        </authorList>
    </citation>
    <scope>NUCLEOTIDE SEQUENCE [LARGE SCALE GENOMIC DNA]</scope>
    <source>
        <strain evidence="5">C1</strain>
    </source>
</reference>
<dbReference type="AlphaFoldDB" id="A0A098EDV3"/>
<accession>A0A098EDV3</accession>
<dbReference type="RefSeq" id="WP_269194808.1">
    <property type="nucleotide sequence ID" value="NZ_FLLR01000020.1"/>
</dbReference>
<proteinExistence type="predicted"/>
<dbReference type="Proteomes" id="UP000078419">
    <property type="component" value="Unassembled WGS sequence"/>
</dbReference>
<evidence type="ECO:0000313" key="4">
    <source>
        <dbReference type="Proteomes" id="UP000055047"/>
    </source>
</evidence>
<evidence type="ECO:0000313" key="5">
    <source>
        <dbReference type="Proteomes" id="UP000078419"/>
    </source>
</evidence>
<evidence type="ECO:0000313" key="2">
    <source>
        <dbReference type="EMBL" id="SBO14291.1"/>
    </source>
</evidence>
<dbReference type="EMBL" id="FLLR01000020">
    <property type="protein sequence ID" value="SBO14291.1"/>
    <property type="molecule type" value="Genomic_DNA"/>
</dbReference>
<name>A0A098EDV3_ANAPH</name>
<gene>
    <name evidence="2" type="ORF">ANAPC1_00638</name>
    <name evidence="3" type="ORF">ANAPC1_01251</name>
    <name evidence="1" type="ORF">ANAPHAGO_00537</name>
</gene>
<sequence>MKASAAKALEDIVTLRFQSPRETVKYTKLAAVAQEVNFHSGC</sequence>
<protein>
    <submittedName>
        <fullName evidence="1">Uncharacterized protein</fullName>
    </submittedName>
</protein>
<dbReference type="Proteomes" id="UP000055047">
    <property type="component" value="Unassembled WGS sequence"/>
</dbReference>